<organism evidence="7 8">
    <name type="scientific">Fusarium redolens</name>
    <dbReference type="NCBI Taxonomy" id="48865"/>
    <lineage>
        <taxon>Eukaryota</taxon>
        <taxon>Fungi</taxon>
        <taxon>Dikarya</taxon>
        <taxon>Ascomycota</taxon>
        <taxon>Pezizomycotina</taxon>
        <taxon>Sordariomycetes</taxon>
        <taxon>Hypocreomycetidae</taxon>
        <taxon>Hypocreales</taxon>
        <taxon>Nectriaceae</taxon>
        <taxon>Fusarium</taxon>
        <taxon>Fusarium redolens species complex</taxon>
    </lineage>
</organism>
<name>A0A9P9K4D5_FUSRE</name>
<evidence type="ECO:0000256" key="6">
    <source>
        <dbReference type="ARBA" id="ARBA00023136"/>
    </source>
</evidence>
<dbReference type="PANTHER" id="PTHR48182:SF2">
    <property type="entry name" value="PROTEIN SERAC1"/>
    <property type="match status" value="1"/>
</dbReference>
<keyword evidence="4" id="KW-0256">Endoplasmic reticulum</keyword>
<protein>
    <recommendedName>
        <fullName evidence="9">GPI inositol-deacylase</fullName>
    </recommendedName>
</protein>
<evidence type="ECO:0000256" key="2">
    <source>
        <dbReference type="ARBA" id="ARBA00004240"/>
    </source>
</evidence>
<accession>A0A9P9K4D5</accession>
<evidence type="ECO:0000256" key="1">
    <source>
        <dbReference type="ARBA" id="ARBA00004173"/>
    </source>
</evidence>
<evidence type="ECO:0000256" key="3">
    <source>
        <dbReference type="ARBA" id="ARBA00004370"/>
    </source>
</evidence>
<evidence type="ECO:0000313" key="7">
    <source>
        <dbReference type="EMBL" id="KAH7243615.1"/>
    </source>
</evidence>
<dbReference type="EMBL" id="JAGMUX010000012">
    <property type="protein sequence ID" value="KAH7243615.1"/>
    <property type="molecule type" value="Genomic_DNA"/>
</dbReference>
<dbReference type="PANTHER" id="PTHR48182">
    <property type="entry name" value="PROTEIN SERAC1"/>
    <property type="match status" value="1"/>
</dbReference>
<dbReference type="RefSeq" id="XP_046047108.1">
    <property type="nucleotide sequence ID" value="XM_046184663.1"/>
</dbReference>
<dbReference type="GO" id="GO:0005783">
    <property type="term" value="C:endoplasmic reticulum"/>
    <property type="evidence" value="ECO:0007669"/>
    <property type="project" value="UniProtKB-SubCell"/>
</dbReference>
<evidence type="ECO:0000256" key="5">
    <source>
        <dbReference type="ARBA" id="ARBA00023128"/>
    </source>
</evidence>
<comment type="subcellular location">
    <subcellularLocation>
        <location evidence="2">Endoplasmic reticulum</location>
    </subcellularLocation>
    <subcellularLocation>
        <location evidence="3">Membrane</location>
    </subcellularLocation>
    <subcellularLocation>
        <location evidence="1">Mitochondrion</location>
    </subcellularLocation>
</comment>
<keyword evidence="5" id="KW-0496">Mitochondrion</keyword>
<sequence>MSFGYDSSIIHSDSAEVTQGSLDHEARSLCSLVQEQRSSTDSSSRPIILVAHSLGGLVCATSIVLGDRNAQGDDVEAVARNVTGMIFLGTPFAGSNAAKWGELVRKIFNVVKKTDQNTLKTLKENSHDLQELGKAFPEVIRKRNSNAESKVQIVFFFETLDTGGIRIVEDKSASHPGIGETLPLRANHIGICKFDSRDNEGYKVVKAKILQMMKGEVKESNDKGSTVFNNYDKVYNQAARDININSQSFS</sequence>
<dbReference type="OrthoDB" id="427518at2759"/>
<keyword evidence="6" id="KW-0472">Membrane</keyword>
<comment type="caution">
    <text evidence="7">The sequence shown here is derived from an EMBL/GenBank/DDBJ whole genome shotgun (WGS) entry which is preliminary data.</text>
</comment>
<dbReference type="Gene3D" id="3.40.50.1820">
    <property type="entry name" value="alpha/beta hydrolase"/>
    <property type="match status" value="1"/>
</dbReference>
<gene>
    <name evidence="7" type="ORF">BKA55DRAFT_100292</name>
</gene>
<reference evidence="7" key="1">
    <citation type="journal article" date="2021" name="Nat. Commun.">
        <title>Genetic determinants of endophytism in the Arabidopsis root mycobiome.</title>
        <authorList>
            <person name="Mesny F."/>
            <person name="Miyauchi S."/>
            <person name="Thiergart T."/>
            <person name="Pickel B."/>
            <person name="Atanasova L."/>
            <person name="Karlsson M."/>
            <person name="Huettel B."/>
            <person name="Barry K.W."/>
            <person name="Haridas S."/>
            <person name="Chen C."/>
            <person name="Bauer D."/>
            <person name="Andreopoulos W."/>
            <person name="Pangilinan J."/>
            <person name="LaButti K."/>
            <person name="Riley R."/>
            <person name="Lipzen A."/>
            <person name="Clum A."/>
            <person name="Drula E."/>
            <person name="Henrissat B."/>
            <person name="Kohler A."/>
            <person name="Grigoriev I.V."/>
            <person name="Martin F.M."/>
            <person name="Hacquard S."/>
        </authorList>
    </citation>
    <scope>NUCLEOTIDE SEQUENCE</scope>
    <source>
        <strain evidence="7">MPI-CAGE-AT-0023</strain>
    </source>
</reference>
<dbReference type="Proteomes" id="UP000720189">
    <property type="component" value="Unassembled WGS sequence"/>
</dbReference>
<dbReference type="SUPFAM" id="SSF53474">
    <property type="entry name" value="alpha/beta-Hydrolases"/>
    <property type="match status" value="1"/>
</dbReference>
<proteinExistence type="predicted"/>
<dbReference type="GO" id="GO:0005739">
    <property type="term" value="C:mitochondrion"/>
    <property type="evidence" value="ECO:0007669"/>
    <property type="project" value="UniProtKB-SubCell"/>
</dbReference>
<dbReference type="AlphaFoldDB" id="A0A9P9K4D5"/>
<evidence type="ECO:0008006" key="9">
    <source>
        <dbReference type="Google" id="ProtNLM"/>
    </source>
</evidence>
<dbReference type="InterPro" id="IPR029058">
    <property type="entry name" value="AB_hydrolase_fold"/>
</dbReference>
<evidence type="ECO:0000256" key="4">
    <source>
        <dbReference type="ARBA" id="ARBA00022824"/>
    </source>
</evidence>
<evidence type="ECO:0000313" key="8">
    <source>
        <dbReference type="Proteomes" id="UP000720189"/>
    </source>
</evidence>
<dbReference type="InterPro" id="IPR052374">
    <property type="entry name" value="SERAC1"/>
</dbReference>
<keyword evidence="8" id="KW-1185">Reference proteome</keyword>
<dbReference type="GO" id="GO:0016020">
    <property type="term" value="C:membrane"/>
    <property type="evidence" value="ECO:0007669"/>
    <property type="project" value="UniProtKB-SubCell"/>
</dbReference>
<dbReference type="GeneID" id="70214617"/>